<feature type="region of interest" description="Disordered" evidence="4">
    <location>
        <begin position="24"/>
        <end position="115"/>
    </location>
</feature>
<evidence type="ECO:0000256" key="4">
    <source>
        <dbReference type="SAM" id="MobiDB-lite"/>
    </source>
</evidence>
<feature type="domain" description="Spondin-like TSP1" evidence="5">
    <location>
        <begin position="125"/>
        <end position="177"/>
    </location>
</feature>
<dbReference type="EMBL" id="HACG01011435">
    <property type="protein sequence ID" value="CEK58300.1"/>
    <property type="molecule type" value="Transcribed_RNA"/>
</dbReference>
<evidence type="ECO:0000256" key="3">
    <source>
        <dbReference type="ARBA" id="ARBA00023180"/>
    </source>
</evidence>
<name>A0A0B6YS03_9EUPU</name>
<organism evidence="6">
    <name type="scientific">Arion vulgaris</name>
    <dbReference type="NCBI Taxonomy" id="1028688"/>
    <lineage>
        <taxon>Eukaryota</taxon>
        <taxon>Metazoa</taxon>
        <taxon>Spiralia</taxon>
        <taxon>Lophotrochozoa</taxon>
        <taxon>Mollusca</taxon>
        <taxon>Gastropoda</taxon>
        <taxon>Heterobranchia</taxon>
        <taxon>Euthyneura</taxon>
        <taxon>Panpulmonata</taxon>
        <taxon>Eupulmonata</taxon>
        <taxon>Stylommatophora</taxon>
        <taxon>Helicina</taxon>
        <taxon>Arionoidea</taxon>
        <taxon>Arionidae</taxon>
        <taxon>Arion</taxon>
    </lineage>
</organism>
<dbReference type="PANTHER" id="PTHR11311:SF15">
    <property type="entry name" value="SPONDIN-2"/>
    <property type="match status" value="1"/>
</dbReference>
<feature type="compositionally biased region" description="Acidic residues" evidence="4">
    <location>
        <begin position="100"/>
        <end position="112"/>
    </location>
</feature>
<dbReference type="InterPro" id="IPR036383">
    <property type="entry name" value="TSP1_rpt_sf"/>
</dbReference>
<evidence type="ECO:0000256" key="1">
    <source>
        <dbReference type="ARBA" id="ARBA00022729"/>
    </source>
</evidence>
<dbReference type="FunFam" id="2.20.100.10:FF:000027">
    <property type="entry name" value="Thrombospondin type 1 domain containing 7A"/>
    <property type="match status" value="1"/>
</dbReference>
<dbReference type="InterPro" id="IPR044004">
    <property type="entry name" value="TSP1_spondin_dom"/>
</dbReference>
<dbReference type="PROSITE" id="PS50092">
    <property type="entry name" value="TSP1"/>
    <property type="match status" value="2"/>
</dbReference>
<feature type="domain" description="Spondin-like TSP1" evidence="5">
    <location>
        <begin position="181"/>
        <end position="233"/>
    </location>
</feature>
<reference evidence="6" key="1">
    <citation type="submission" date="2014-12" db="EMBL/GenBank/DDBJ databases">
        <title>Insight into the proteome of Arion vulgaris.</title>
        <authorList>
            <person name="Aradska J."/>
            <person name="Bulat T."/>
            <person name="Smidak R."/>
            <person name="Sarate P."/>
            <person name="Gangsoo J."/>
            <person name="Sialana F."/>
            <person name="Bilban M."/>
            <person name="Lubec G."/>
        </authorList>
    </citation>
    <scope>NUCLEOTIDE SEQUENCE</scope>
    <source>
        <tissue evidence="6">Skin</tissue>
    </source>
</reference>
<dbReference type="AlphaFoldDB" id="A0A0B6YS03"/>
<protein>
    <recommendedName>
        <fullName evidence="5">Spondin-like TSP1 domain-containing protein</fullName>
    </recommendedName>
</protein>
<dbReference type="SUPFAM" id="SSF82895">
    <property type="entry name" value="TSP-1 type 1 repeat"/>
    <property type="match status" value="2"/>
</dbReference>
<feature type="compositionally biased region" description="Basic and acidic residues" evidence="4">
    <location>
        <begin position="55"/>
        <end position="77"/>
    </location>
</feature>
<evidence type="ECO:0000259" key="5">
    <source>
        <dbReference type="Pfam" id="PF19028"/>
    </source>
</evidence>
<keyword evidence="1" id="KW-0732">Signal</keyword>
<dbReference type="InterPro" id="IPR000884">
    <property type="entry name" value="TSP1_rpt"/>
</dbReference>
<dbReference type="FunFam" id="2.20.100.10:FF:000026">
    <property type="entry name" value="Spondin 1"/>
    <property type="match status" value="1"/>
</dbReference>
<evidence type="ECO:0000313" key="6">
    <source>
        <dbReference type="EMBL" id="CEK58300.1"/>
    </source>
</evidence>
<keyword evidence="3" id="KW-0325">Glycoprotein</keyword>
<accession>A0A0B6YS03</accession>
<gene>
    <name evidence="6" type="primary">ORF32620</name>
</gene>
<proteinExistence type="predicted"/>
<dbReference type="PANTHER" id="PTHR11311">
    <property type="entry name" value="SPONDIN"/>
    <property type="match status" value="1"/>
</dbReference>
<keyword evidence="2" id="KW-1015">Disulfide bond</keyword>
<dbReference type="SMART" id="SM00209">
    <property type="entry name" value="TSP1"/>
    <property type="match status" value="2"/>
</dbReference>
<feature type="compositionally biased region" description="Basic and acidic residues" evidence="4">
    <location>
        <begin position="24"/>
        <end position="44"/>
    </location>
</feature>
<dbReference type="Gene3D" id="2.20.100.10">
    <property type="entry name" value="Thrombospondin type-1 (TSP1) repeat"/>
    <property type="match status" value="2"/>
</dbReference>
<sequence length="245" mass="28699">MMEKEAMREKDALMEKQGMMEKEEMMAKQRMMERNQKTHRDVDMKNQMSRKQKMQQKEGLDETRTGERVQEKGEMTRKQQAMLTKKQNRKRLREKKVQVEDDYDEDDEDEDNINSPRGWGQAVDCMLTPWSDWSECSVSCGVGVVMKTRMVKIEPQNGGNKCQGKLIKKKKCRQKKCATDCVMTEWGEWSSCSETCGNNAVQIRKRQRLQRPLHGGLACPSKMEKKFCNVPMCTNSNVRKEIFTY</sequence>
<dbReference type="Pfam" id="PF19028">
    <property type="entry name" value="TSP1_spondin"/>
    <property type="match status" value="2"/>
</dbReference>
<evidence type="ECO:0000256" key="2">
    <source>
        <dbReference type="ARBA" id="ARBA00023157"/>
    </source>
</evidence>
<dbReference type="InterPro" id="IPR051418">
    <property type="entry name" value="Spondin/Thrombospondin_T1"/>
</dbReference>